<proteinExistence type="predicted"/>
<dbReference type="GeneID" id="9926588"/>
<organism evidence="1 2">
    <name type="scientific">Acinetobacter phage Acj9</name>
    <dbReference type="NCBI Taxonomy" id="760939"/>
    <lineage>
        <taxon>Viruses</taxon>
        <taxon>Duplodnaviria</taxon>
        <taxon>Heunggongvirae</taxon>
        <taxon>Uroviricota</taxon>
        <taxon>Caudoviricetes</taxon>
        <taxon>Pantevenvirales</taxon>
        <taxon>Straboviridae</taxon>
        <taxon>Twarogvirinae</taxon>
        <taxon>Acajnonavirus</taxon>
        <taxon>Acajnonavirus acj9</taxon>
    </lineage>
</organism>
<name>E5EPT8_9CAUD</name>
<gene>
    <name evidence="1" type="ORF">Acj9p154</name>
</gene>
<dbReference type="Proteomes" id="UP000008731">
    <property type="component" value="Segment"/>
</dbReference>
<keyword evidence="2" id="KW-1185">Reference proteome</keyword>
<reference evidence="1 2" key="1">
    <citation type="journal article" date="2010" name="Virol. J.">
        <title>Genomes of the T4-related bacteriophages as windows on microbial genome evolution.</title>
        <authorList>
            <person name="Petrov V.M."/>
            <person name="Ratnayaka S."/>
            <person name="Nolan J.M."/>
            <person name="Miller E.S."/>
            <person name="Karam J.D."/>
        </authorList>
    </citation>
    <scope>NUCLEOTIDE SEQUENCE [LARGE SCALE GENOMIC DNA]</scope>
</reference>
<evidence type="ECO:0000313" key="2">
    <source>
        <dbReference type="Proteomes" id="UP000008731"/>
    </source>
</evidence>
<accession>E5EPT8</accession>
<dbReference type="KEGG" id="vg:9926588"/>
<sequence length="72" mass="7471">MSNEVIELKAKMFDLIETNQALGAKGQELASALQAIAETLGLVPDEGGNLALAEIVNGVHALVVPKDAQTAE</sequence>
<evidence type="ECO:0000313" key="1">
    <source>
        <dbReference type="EMBL" id="ADG60054.1"/>
    </source>
</evidence>
<dbReference type="RefSeq" id="YP_004010291.1">
    <property type="nucleotide sequence ID" value="NC_014663.1"/>
</dbReference>
<dbReference type="EMBL" id="HM004124">
    <property type="protein sequence ID" value="ADG60054.1"/>
    <property type="molecule type" value="Genomic_DNA"/>
</dbReference>
<evidence type="ECO:0008006" key="3">
    <source>
        <dbReference type="Google" id="ProtNLM"/>
    </source>
</evidence>
<protein>
    <recommendedName>
        <fullName evidence="3">Gp57A chaperone for tail fiber formation</fullName>
    </recommendedName>
</protein>